<gene>
    <name evidence="3" type="ORF">HUG10_13660</name>
</gene>
<keyword evidence="3" id="KW-0548">Nucleotidyltransferase</keyword>
<dbReference type="SUPFAM" id="SSF159283">
    <property type="entry name" value="Guanosine diphospho-D-mannose pyrophosphorylase/mannose-6-phosphate isomerase linker domain"/>
    <property type="match status" value="1"/>
</dbReference>
<dbReference type="Pfam" id="PF00483">
    <property type="entry name" value="NTP_transferase"/>
    <property type="match status" value="1"/>
</dbReference>
<dbReference type="GeneID" id="56029899"/>
<dbReference type="InterPro" id="IPR049577">
    <property type="entry name" value="GMPP_N"/>
</dbReference>
<keyword evidence="4" id="KW-1185">Reference proteome</keyword>
<dbReference type="InterPro" id="IPR054566">
    <property type="entry name" value="ManC/GMP-like_b-helix"/>
</dbReference>
<name>A0A7D5GIZ8_9EURY</name>
<dbReference type="PANTHER" id="PTHR46390">
    <property type="entry name" value="MANNOSE-1-PHOSPHATE GUANYLYLTRANSFERASE"/>
    <property type="match status" value="1"/>
</dbReference>
<evidence type="ECO:0000313" key="4">
    <source>
        <dbReference type="Proteomes" id="UP000509750"/>
    </source>
</evidence>
<dbReference type="KEGG" id="halg:HUG10_13660"/>
<dbReference type="EMBL" id="CP058529">
    <property type="protein sequence ID" value="QLG28531.1"/>
    <property type="molecule type" value="Genomic_DNA"/>
</dbReference>
<dbReference type="InterPro" id="IPR051161">
    <property type="entry name" value="Mannose-6P_isomerase_type2"/>
</dbReference>
<reference evidence="3 4" key="1">
    <citation type="submission" date="2020-07" db="EMBL/GenBank/DDBJ databases">
        <title>Gai3-2, isolated from salt lake.</title>
        <authorList>
            <person name="Cui H."/>
            <person name="Shi X."/>
        </authorList>
    </citation>
    <scope>NUCLEOTIDE SEQUENCE [LARGE SCALE GENOMIC DNA]</scope>
    <source>
        <strain evidence="3 4">Gai3-2</strain>
    </source>
</reference>
<dbReference type="RefSeq" id="WP_179170105.1">
    <property type="nucleotide sequence ID" value="NZ_CP058529.1"/>
</dbReference>
<dbReference type="Proteomes" id="UP000509750">
    <property type="component" value="Chromosome"/>
</dbReference>
<dbReference type="AlphaFoldDB" id="A0A7D5GIZ8"/>
<sequence>MSGSPADERRPVSESTLDRPVVAVVLAGGVGSRLYPASRGDRPKQFLPLGTDSDESLLSRTVARLDFADEVLVSTRPAFADEVPEHAPDTEVVVEPAGKDTGPALLYATWEARRRVTGDADTAADPVVVCLPSDHHVPDAEAFAAAMSRGARVAADTGALVAFGVEPTRPDTGYGYIEPGAQHGGYADLAAFHEKPDAETAREYLAAGYRWNAGIFAWTPAALFAAAHDTPLAPLADALEAGEPKRGFDAVEPISIDYAVMERADEAAVVPVDFVWDDLGSWDALERVLGGDAHGNTLDSDALALDASGNVVVSDDKHVSVVGVDDLCVVAYDDRVLVVPKAEAQRVREVVARLKGDGSF</sequence>
<dbReference type="PANTHER" id="PTHR46390:SF1">
    <property type="entry name" value="MANNOSE-1-PHOSPHATE GUANYLYLTRANSFERASE"/>
    <property type="match status" value="1"/>
</dbReference>
<dbReference type="InterPro" id="IPR005835">
    <property type="entry name" value="NTP_transferase_dom"/>
</dbReference>
<dbReference type="GO" id="GO:0004475">
    <property type="term" value="F:mannose-1-phosphate guanylyltransferase (GTP) activity"/>
    <property type="evidence" value="ECO:0007669"/>
    <property type="project" value="InterPro"/>
</dbReference>
<feature type="domain" description="Nucleotidyl transferase" evidence="1">
    <location>
        <begin position="23"/>
        <end position="288"/>
    </location>
</feature>
<dbReference type="CDD" id="cd02509">
    <property type="entry name" value="GDP-M1P_Guanylyltransferase"/>
    <property type="match status" value="1"/>
</dbReference>
<dbReference type="OrthoDB" id="5825at2157"/>
<dbReference type="InterPro" id="IPR029044">
    <property type="entry name" value="Nucleotide-diphossugar_trans"/>
</dbReference>
<organism evidence="3 4">
    <name type="scientific">Halorarum halophilum</name>
    <dbReference type="NCBI Taxonomy" id="2743090"/>
    <lineage>
        <taxon>Archaea</taxon>
        <taxon>Methanobacteriati</taxon>
        <taxon>Methanobacteriota</taxon>
        <taxon>Stenosarchaea group</taxon>
        <taxon>Halobacteria</taxon>
        <taxon>Halobacteriales</taxon>
        <taxon>Haloferacaceae</taxon>
        <taxon>Halorarum</taxon>
    </lineage>
</organism>
<dbReference type="Pfam" id="PF22640">
    <property type="entry name" value="ManC_GMP_beta-helix"/>
    <property type="match status" value="1"/>
</dbReference>
<dbReference type="Gene3D" id="3.90.550.10">
    <property type="entry name" value="Spore Coat Polysaccharide Biosynthesis Protein SpsA, Chain A"/>
    <property type="match status" value="1"/>
</dbReference>
<protein>
    <submittedName>
        <fullName evidence="3">Mannose-1-phosphate guanylyltransferase</fullName>
    </submittedName>
</protein>
<keyword evidence="3" id="KW-0808">Transferase</keyword>
<evidence type="ECO:0000313" key="3">
    <source>
        <dbReference type="EMBL" id="QLG28531.1"/>
    </source>
</evidence>
<dbReference type="SUPFAM" id="SSF53448">
    <property type="entry name" value="Nucleotide-diphospho-sugar transferases"/>
    <property type="match status" value="1"/>
</dbReference>
<evidence type="ECO:0000259" key="2">
    <source>
        <dbReference type="Pfam" id="PF22640"/>
    </source>
</evidence>
<accession>A0A7D5GIZ8</accession>
<dbReference type="GO" id="GO:0009298">
    <property type="term" value="P:GDP-mannose biosynthetic process"/>
    <property type="evidence" value="ECO:0007669"/>
    <property type="project" value="TreeGrafter"/>
</dbReference>
<proteinExistence type="predicted"/>
<feature type="domain" description="MannoseP isomerase/GMP-like beta-helix" evidence="2">
    <location>
        <begin position="303"/>
        <end position="354"/>
    </location>
</feature>
<evidence type="ECO:0000259" key="1">
    <source>
        <dbReference type="Pfam" id="PF00483"/>
    </source>
</evidence>